<dbReference type="RefSeq" id="WP_354661602.1">
    <property type="nucleotide sequence ID" value="NZ_JBEXAC010000002.1"/>
</dbReference>
<proteinExistence type="predicted"/>
<gene>
    <name evidence="2" type="ORF">ABR189_16740</name>
</gene>
<dbReference type="Proteomes" id="UP001549749">
    <property type="component" value="Unassembled WGS sequence"/>
</dbReference>
<feature type="transmembrane region" description="Helical" evidence="1">
    <location>
        <begin position="107"/>
        <end position="130"/>
    </location>
</feature>
<evidence type="ECO:0000313" key="2">
    <source>
        <dbReference type="EMBL" id="MET6999036.1"/>
    </source>
</evidence>
<keyword evidence="1" id="KW-0812">Transmembrane</keyword>
<sequence>MALKEYIESGIIESYVLGLASPEEAAELLHLRKLYPELDKEIMMVEGRVEQALFADAVLPPAGLKTRILRPAGWDHYNVPPKGPDSTASHTYINIQPQPNNFMQVSIWWRCAFIALCMLVMGLVASNLYFYAKYKQMEELVLHPKNTRSEQAGELPGK</sequence>
<name>A0ABV2T7Q0_9BACT</name>
<dbReference type="EMBL" id="JBEXAC010000002">
    <property type="protein sequence ID" value="MET6999036.1"/>
    <property type="molecule type" value="Genomic_DNA"/>
</dbReference>
<evidence type="ECO:0000313" key="3">
    <source>
        <dbReference type="Proteomes" id="UP001549749"/>
    </source>
</evidence>
<reference evidence="2 3" key="1">
    <citation type="submission" date="2024-06" db="EMBL/GenBank/DDBJ databases">
        <title>Chitinophaga defluvii sp. nov., isolated from municipal sewage.</title>
        <authorList>
            <person name="Zhang L."/>
        </authorList>
    </citation>
    <scope>NUCLEOTIDE SEQUENCE [LARGE SCALE GENOMIC DNA]</scope>
    <source>
        <strain evidence="2 3">H8</strain>
    </source>
</reference>
<accession>A0ABV2T7Q0</accession>
<comment type="caution">
    <text evidence="2">The sequence shown here is derived from an EMBL/GenBank/DDBJ whole genome shotgun (WGS) entry which is preliminary data.</text>
</comment>
<evidence type="ECO:0000256" key="1">
    <source>
        <dbReference type="SAM" id="Phobius"/>
    </source>
</evidence>
<protein>
    <submittedName>
        <fullName evidence="2">Uncharacterized protein</fullName>
    </submittedName>
</protein>
<keyword evidence="3" id="KW-1185">Reference proteome</keyword>
<organism evidence="2 3">
    <name type="scientific">Chitinophaga defluvii</name>
    <dbReference type="NCBI Taxonomy" id="3163343"/>
    <lineage>
        <taxon>Bacteria</taxon>
        <taxon>Pseudomonadati</taxon>
        <taxon>Bacteroidota</taxon>
        <taxon>Chitinophagia</taxon>
        <taxon>Chitinophagales</taxon>
        <taxon>Chitinophagaceae</taxon>
        <taxon>Chitinophaga</taxon>
    </lineage>
</organism>
<keyword evidence="1" id="KW-1133">Transmembrane helix</keyword>
<keyword evidence="1" id="KW-0472">Membrane</keyword>